<evidence type="ECO:0000256" key="1">
    <source>
        <dbReference type="SAM" id="MobiDB-lite"/>
    </source>
</evidence>
<dbReference type="HOGENOM" id="CLU_011353_0_0_1"/>
<reference evidence="4" key="1">
    <citation type="journal article" date="2015" name="BMC Genomics">
        <title>Genomic and transcriptomic analysis of the endophytic fungus Pestalotiopsis fici reveals its lifestyle and high potential for synthesis of natural products.</title>
        <authorList>
            <person name="Wang X."/>
            <person name="Zhang X."/>
            <person name="Liu L."/>
            <person name="Xiang M."/>
            <person name="Wang W."/>
            <person name="Sun X."/>
            <person name="Che Y."/>
            <person name="Guo L."/>
            <person name="Liu G."/>
            <person name="Guo L."/>
            <person name="Wang C."/>
            <person name="Yin W.B."/>
            <person name="Stadler M."/>
            <person name="Zhang X."/>
            <person name="Liu X."/>
        </authorList>
    </citation>
    <scope>NUCLEOTIDE SEQUENCE [LARGE SCALE GENOMIC DNA]</scope>
    <source>
        <strain evidence="4">W106-1 / CGMCC3.15140</strain>
    </source>
</reference>
<evidence type="ECO:0000313" key="3">
    <source>
        <dbReference type="EMBL" id="ETS87399.1"/>
    </source>
</evidence>
<keyword evidence="2" id="KW-0812">Transmembrane</keyword>
<dbReference type="InParanoid" id="W3XN36"/>
<dbReference type="Proteomes" id="UP000030651">
    <property type="component" value="Unassembled WGS sequence"/>
</dbReference>
<feature type="transmembrane region" description="Helical" evidence="2">
    <location>
        <begin position="158"/>
        <end position="176"/>
    </location>
</feature>
<accession>W3XN36</accession>
<feature type="transmembrane region" description="Helical" evidence="2">
    <location>
        <begin position="323"/>
        <end position="344"/>
    </location>
</feature>
<protein>
    <submittedName>
        <fullName evidence="3">Uncharacterized protein</fullName>
    </submittedName>
</protein>
<proteinExistence type="predicted"/>
<sequence>MNFSSVGEAVPALAGLGYFPPDDTRSIYSGGQNFTHCCLRAANSSLTIENHQLAFSNDSYFESSVSIEDILNSVEDGIFPCGAQYNGNLNGSPNIIVPYSWCISQCNGWEISHPSKLNQWVGPLVQFLLPSLAFCLNIPRTRKLAIPEFVFQAHPRNVIGFTTYWLRLLMAGILMLIDTMVWLSMCFAFAGPMLLSGVYEFVLDRKILEFLSPPAKVHDRPQMPVKLRAQLLLAVVVGNLRINSSSLEAQRESIPVRQDSYGLYSAKRTQTTDTAHSTTTDNTWTRVMMMLHGIDGSQMSLQPEVGEISLPTKLKSILMAQESFGSTMGAPILFFVGGFIYTVLDIDNQLGDNDQAHALAFGTWWMTIPYLAIVSCAMLSSNSPSALQGIVYDGGDRAAREKHELSFWDQLKDKIKSLPLGNVIGGHFGGYSLIEHTYEGHFQTVTMWNRGPNKRRWVYEAIREYSKDRQISGDEDAITPDDVRKGLRMSFTDKRNIIIGTLFLLLTPSILAFLVSYNTPRKSLACRTLTYMVYGITQLCEMLLWIWEVYLKVQYGSQWSDTKTLAKAINWWAQAFVAFFAILAAVGGTFMQLLGVYHSCLCRIPVEYWLKPNDPGAWINMSDNTAESIVAAQDYWTVIGTVAVVVLSVVCALCWWHQRRLRKVFREEADRLEESKEFELPLGRSPSDVAYSPPTSPMTQRT</sequence>
<keyword evidence="2" id="KW-0472">Membrane</keyword>
<feature type="transmembrane region" description="Helical" evidence="2">
    <location>
        <begin position="356"/>
        <end position="379"/>
    </location>
</feature>
<organism evidence="3 4">
    <name type="scientific">Pestalotiopsis fici (strain W106-1 / CGMCC3.15140)</name>
    <dbReference type="NCBI Taxonomy" id="1229662"/>
    <lineage>
        <taxon>Eukaryota</taxon>
        <taxon>Fungi</taxon>
        <taxon>Dikarya</taxon>
        <taxon>Ascomycota</taxon>
        <taxon>Pezizomycotina</taxon>
        <taxon>Sordariomycetes</taxon>
        <taxon>Xylariomycetidae</taxon>
        <taxon>Amphisphaeriales</taxon>
        <taxon>Sporocadaceae</taxon>
        <taxon>Pestalotiopsis</taxon>
    </lineage>
</organism>
<dbReference type="KEGG" id="pfy:PFICI_01227"/>
<feature type="transmembrane region" description="Helical" evidence="2">
    <location>
        <begin position="497"/>
        <end position="517"/>
    </location>
</feature>
<dbReference type="RefSeq" id="XP_007827999.1">
    <property type="nucleotide sequence ID" value="XM_007829808.1"/>
</dbReference>
<feature type="transmembrane region" description="Helical" evidence="2">
    <location>
        <begin position="182"/>
        <end position="202"/>
    </location>
</feature>
<name>W3XN36_PESFW</name>
<evidence type="ECO:0000256" key="2">
    <source>
        <dbReference type="SAM" id="Phobius"/>
    </source>
</evidence>
<dbReference type="GeneID" id="19266240"/>
<dbReference type="OrthoDB" id="5392263at2759"/>
<keyword evidence="4" id="KW-1185">Reference proteome</keyword>
<feature type="transmembrane region" description="Helical" evidence="2">
    <location>
        <begin position="529"/>
        <end position="550"/>
    </location>
</feature>
<feature type="region of interest" description="Disordered" evidence="1">
    <location>
        <begin position="673"/>
        <end position="702"/>
    </location>
</feature>
<dbReference type="eggNOG" id="ENOG502SH6B">
    <property type="taxonomic scope" value="Eukaryota"/>
</dbReference>
<gene>
    <name evidence="3" type="ORF">PFICI_01227</name>
</gene>
<dbReference type="EMBL" id="KI912109">
    <property type="protein sequence ID" value="ETS87399.1"/>
    <property type="molecule type" value="Genomic_DNA"/>
</dbReference>
<dbReference type="OMA" id="VEWMIIV"/>
<keyword evidence="2" id="KW-1133">Transmembrane helix</keyword>
<evidence type="ECO:0000313" key="4">
    <source>
        <dbReference type="Proteomes" id="UP000030651"/>
    </source>
</evidence>
<feature type="transmembrane region" description="Helical" evidence="2">
    <location>
        <begin position="635"/>
        <end position="656"/>
    </location>
</feature>
<dbReference type="AlphaFoldDB" id="W3XN36"/>
<feature type="transmembrane region" description="Helical" evidence="2">
    <location>
        <begin position="571"/>
        <end position="591"/>
    </location>
</feature>